<keyword evidence="3" id="KW-1185">Reference proteome</keyword>
<evidence type="ECO:0000313" key="2">
    <source>
        <dbReference type="EMBL" id="POM57408.1"/>
    </source>
</evidence>
<gene>
    <name evidence="2" type="ORF">PHPALM_38082</name>
</gene>
<reference evidence="2 3" key="1">
    <citation type="journal article" date="2017" name="Genome Biol. Evol.">
        <title>Phytophthora megakarya and P. palmivora, closely related causal agents of cacao black pod rot, underwent increases in genome sizes and gene numbers by different mechanisms.</title>
        <authorList>
            <person name="Ali S.S."/>
            <person name="Shao J."/>
            <person name="Lary D.J."/>
            <person name="Kronmiller B."/>
            <person name="Shen D."/>
            <person name="Strem M.D."/>
            <person name="Amoako-Attah I."/>
            <person name="Akrofi A.Y."/>
            <person name="Begoude B.A."/>
            <person name="Ten Hoopen G.M."/>
            <person name="Coulibaly K."/>
            <person name="Kebe B.I."/>
            <person name="Melnick R.L."/>
            <person name="Guiltinan M.J."/>
            <person name="Tyler B.M."/>
            <person name="Meinhardt L.W."/>
            <person name="Bailey B.A."/>
        </authorList>
    </citation>
    <scope>NUCLEOTIDE SEQUENCE [LARGE SCALE GENOMIC DNA]</scope>
    <source>
        <strain evidence="3">sbr112.9</strain>
    </source>
</reference>
<sequence>MALRVSFAVVISSIIQTRNVAYDPSVAHAKKWIFLPDWYYLGGLSYCAIMVVFSMAYNVGGTIREVCQGFSGVGVALLYNYGLFAFIEVERFDDKVDDPYKNYFRINKAFNSSGYWINVPNLYTTLPWIVVFTVVVMVLPFQTNTRKYALGTNAYFTLTIINPANPLSSGQLKR</sequence>
<dbReference type="AlphaFoldDB" id="A0A2P4WVT8"/>
<feature type="transmembrane region" description="Helical" evidence="1">
    <location>
        <begin position="69"/>
        <end position="87"/>
    </location>
</feature>
<dbReference type="EMBL" id="NCKW01020753">
    <property type="protein sequence ID" value="POM57408.1"/>
    <property type="molecule type" value="Genomic_DNA"/>
</dbReference>
<dbReference type="Proteomes" id="UP000237271">
    <property type="component" value="Unassembled WGS sequence"/>
</dbReference>
<dbReference type="OrthoDB" id="121870at2759"/>
<keyword evidence="1" id="KW-0472">Membrane</keyword>
<proteinExistence type="predicted"/>
<feature type="transmembrane region" description="Helical" evidence="1">
    <location>
        <begin position="39"/>
        <end position="57"/>
    </location>
</feature>
<keyword evidence="1" id="KW-0812">Transmembrane</keyword>
<organism evidence="2 3">
    <name type="scientific">Phytophthora palmivora</name>
    <dbReference type="NCBI Taxonomy" id="4796"/>
    <lineage>
        <taxon>Eukaryota</taxon>
        <taxon>Sar</taxon>
        <taxon>Stramenopiles</taxon>
        <taxon>Oomycota</taxon>
        <taxon>Peronosporomycetes</taxon>
        <taxon>Peronosporales</taxon>
        <taxon>Peronosporaceae</taxon>
        <taxon>Phytophthora</taxon>
    </lineage>
</organism>
<protein>
    <submittedName>
        <fullName evidence="2">Uncharacterized protein</fullName>
    </submittedName>
</protein>
<name>A0A2P4WVT8_9STRA</name>
<keyword evidence="1" id="KW-1133">Transmembrane helix</keyword>
<evidence type="ECO:0000256" key="1">
    <source>
        <dbReference type="SAM" id="Phobius"/>
    </source>
</evidence>
<feature type="non-terminal residue" evidence="2">
    <location>
        <position position="174"/>
    </location>
</feature>
<evidence type="ECO:0000313" key="3">
    <source>
        <dbReference type="Proteomes" id="UP000237271"/>
    </source>
</evidence>
<feature type="transmembrane region" description="Helical" evidence="1">
    <location>
        <begin position="122"/>
        <end position="141"/>
    </location>
</feature>
<comment type="caution">
    <text evidence="2">The sequence shown here is derived from an EMBL/GenBank/DDBJ whole genome shotgun (WGS) entry which is preliminary data.</text>
</comment>
<accession>A0A2P4WVT8</accession>